<feature type="transmembrane region" description="Helical" evidence="9">
    <location>
        <begin position="71"/>
        <end position="91"/>
    </location>
</feature>
<evidence type="ECO:0000313" key="10">
    <source>
        <dbReference type="EMBL" id="KAF2498336.1"/>
    </source>
</evidence>
<dbReference type="OrthoDB" id="29558at2759"/>
<dbReference type="InterPro" id="IPR009582">
    <property type="entry name" value="Spc2/SPCS2"/>
</dbReference>
<evidence type="ECO:0000256" key="3">
    <source>
        <dbReference type="ARBA" id="ARBA00017057"/>
    </source>
</evidence>
<keyword evidence="5" id="KW-0256">Endoplasmic reticulum</keyword>
<dbReference type="Proteomes" id="UP000799750">
    <property type="component" value="Unassembled WGS sequence"/>
</dbReference>
<evidence type="ECO:0000313" key="11">
    <source>
        <dbReference type="Proteomes" id="UP000799750"/>
    </source>
</evidence>
<keyword evidence="6 9" id="KW-1133">Transmembrane helix</keyword>
<sequence length="226" mass="24407">MSATTKIAVQSLADLKNTTDDALPNYLTSIKFQRSHRLIDVRLALGYTAVILAGGLFYFDWKHGWEASKPYTGPAVAVYFALNAAFSYWMWMVEKGSIFEGERTTGKVGILSTSKKYDPTYYLTVTFTDPSGKTDTRDISAPFSRWFTSDGYFVAKPFQQWLASNVPGIGAADPQNIVEEIGRGSAAEETGGVSVEDMLRVAGVTGVAGATGAKTKAGGSGRKRKG</sequence>
<dbReference type="AlphaFoldDB" id="A0A6A6R1F7"/>
<dbReference type="GO" id="GO:0005787">
    <property type="term" value="C:signal peptidase complex"/>
    <property type="evidence" value="ECO:0007669"/>
    <property type="project" value="InterPro"/>
</dbReference>
<keyword evidence="4 9" id="KW-0812">Transmembrane</keyword>
<evidence type="ECO:0000256" key="6">
    <source>
        <dbReference type="ARBA" id="ARBA00022989"/>
    </source>
</evidence>
<accession>A0A6A6R1F7</accession>
<feature type="transmembrane region" description="Helical" evidence="9">
    <location>
        <begin position="41"/>
        <end position="59"/>
    </location>
</feature>
<evidence type="ECO:0000256" key="2">
    <source>
        <dbReference type="ARBA" id="ARBA00007324"/>
    </source>
</evidence>
<reference evidence="10" key="1">
    <citation type="journal article" date="2020" name="Stud. Mycol.">
        <title>101 Dothideomycetes genomes: a test case for predicting lifestyles and emergence of pathogens.</title>
        <authorList>
            <person name="Haridas S."/>
            <person name="Albert R."/>
            <person name="Binder M."/>
            <person name="Bloem J."/>
            <person name="Labutti K."/>
            <person name="Salamov A."/>
            <person name="Andreopoulos B."/>
            <person name="Baker S."/>
            <person name="Barry K."/>
            <person name="Bills G."/>
            <person name="Bluhm B."/>
            <person name="Cannon C."/>
            <person name="Castanera R."/>
            <person name="Culley D."/>
            <person name="Daum C."/>
            <person name="Ezra D."/>
            <person name="Gonzalez J."/>
            <person name="Henrissat B."/>
            <person name="Kuo A."/>
            <person name="Liang C."/>
            <person name="Lipzen A."/>
            <person name="Lutzoni F."/>
            <person name="Magnuson J."/>
            <person name="Mondo S."/>
            <person name="Nolan M."/>
            <person name="Ohm R."/>
            <person name="Pangilinan J."/>
            <person name="Park H.-J."/>
            <person name="Ramirez L."/>
            <person name="Alfaro M."/>
            <person name="Sun H."/>
            <person name="Tritt A."/>
            <person name="Yoshinaga Y."/>
            <person name="Zwiers L.-H."/>
            <person name="Turgeon B."/>
            <person name="Goodwin S."/>
            <person name="Spatafora J."/>
            <person name="Crous P."/>
            <person name="Grigoriev I."/>
        </authorList>
    </citation>
    <scope>NUCLEOTIDE SEQUENCE</scope>
    <source>
        <strain evidence="10">CBS 269.34</strain>
    </source>
</reference>
<keyword evidence="11" id="KW-1185">Reference proteome</keyword>
<evidence type="ECO:0000256" key="8">
    <source>
        <dbReference type="ARBA" id="ARBA00045608"/>
    </source>
</evidence>
<evidence type="ECO:0000256" key="7">
    <source>
        <dbReference type="ARBA" id="ARBA00023136"/>
    </source>
</evidence>
<dbReference type="EMBL" id="MU004185">
    <property type="protein sequence ID" value="KAF2498336.1"/>
    <property type="molecule type" value="Genomic_DNA"/>
</dbReference>
<dbReference type="PANTHER" id="PTHR13085:SF0">
    <property type="entry name" value="SIGNAL PEPTIDASE COMPLEX SUBUNIT 2"/>
    <property type="match status" value="1"/>
</dbReference>
<protein>
    <recommendedName>
        <fullName evidence="3">Signal peptidase complex subunit 2</fullName>
    </recommendedName>
</protein>
<dbReference type="PANTHER" id="PTHR13085">
    <property type="entry name" value="MICROSOMAL SIGNAL PEPTIDASE 25 KDA SUBUNIT"/>
    <property type="match status" value="1"/>
</dbReference>
<evidence type="ECO:0000256" key="1">
    <source>
        <dbReference type="ARBA" id="ARBA00004477"/>
    </source>
</evidence>
<proteinExistence type="inferred from homology"/>
<evidence type="ECO:0000256" key="9">
    <source>
        <dbReference type="SAM" id="Phobius"/>
    </source>
</evidence>
<dbReference type="GO" id="GO:0006465">
    <property type="term" value="P:signal peptide processing"/>
    <property type="evidence" value="ECO:0007669"/>
    <property type="project" value="InterPro"/>
</dbReference>
<comment type="function">
    <text evidence="8">Component of the signal peptidase complex (SPC) which catalyzes the cleavage of N-terminal signal sequences from nascent proteins as they are translocated into the lumen of the endoplasmic reticulum. Enhances the enzymatic activity of SPC and facilitates the interactions between different components of the translocation site.</text>
</comment>
<comment type="subcellular location">
    <subcellularLocation>
        <location evidence="1">Endoplasmic reticulum membrane</location>
        <topology evidence="1">Multi-pass membrane protein</topology>
    </subcellularLocation>
</comment>
<dbReference type="GO" id="GO:0045047">
    <property type="term" value="P:protein targeting to ER"/>
    <property type="evidence" value="ECO:0007669"/>
    <property type="project" value="TreeGrafter"/>
</dbReference>
<evidence type="ECO:0000256" key="4">
    <source>
        <dbReference type="ARBA" id="ARBA00022692"/>
    </source>
</evidence>
<comment type="similarity">
    <text evidence="2">Belongs to the SPCS2 family.</text>
</comment>
<name>A0A6A6R1F7_9PEZI</name>
<evidence type="ECO:0000256" key="5">
    <source>
        <dbReference type="ARBA" id="ARBA00022824"/>
    </source>
</evidence>
<gene>
    <name evidence="10" type="ORF">BU16DRAFT_524463</name>
</gene>
<keyword evidence="7 9" id="KW-0472">Membrane</keyword>
<organism evidence="10 11">
    <name type="scientific">Lophium mytilinum</name>
    <dbReference type="NCBI Taxonomy" id="390894"/>
    <lineage>
        <taxon>Eukaryota</taxon>
        <taxon>Fungi</taxon>
        <taxon>Dikarya</taxon>
        <taxon>Ascomycota</taxon>
        <taxon>Pezizomycotina</taxon>
        <taxon>Dothideomycetes</taxon>
        <taxon>Pleosporomycetidae</taxon>
        <taxon>Mytilinidiales</taxon>
        <taxon>Mytilinidiaceae</taxon>
        <taxon>Lophium</taxon>
    </lineage>
</organism>
<dbReference type="Pfam" id="PF06703">
    <property type="entry name" value="SPC25"/>
    <property type="match status" value="1"/>
</dbReference>